<organism evidence="7">
    <name type="scientific">Nocardia globerula</name>
    <dbReference type="NCBI Taxonomy" id="1818"/>
    <lineage>
        <taxon>Bacteria</taxon>
        <taxon>Bacillati</taxon>
        <taxon>Actinomycetota</taxon>
        <taxon>Actinomycetes</taxon>
        <taxon>Mycobacteriales</taxon>
        <taxon>Nocardiaceae</taxon>
        <taxon>Nocardia</taxon>
    </lineage>
</organism>
<keyword evidence="6" id="KW-0472">Membrane</keyword>
<evidence type="ECO:0000256" key="2">
    <source>
        <dbReference type="ARBA" id="ARBA00006679"/>
    </source>
</evidence>
<evidence type="ECO:0000256" key="5">
    <source>
        <dbReference type="ARBA" id="ARBA00022989"/>
    </source>
</evidence>
<proteinExistence type="inferred from homology"/>
<keyword evidence="3" id="KW-1003">Cell membrane</keyword>
<accession>A0A652YT54</accession>
<dbReference type="InterPro" id="IPR032808">
    <property type="entry name" value="DoxX"/>
</dbReference>
<reference evidence="7" key="1">
    <citation type="submission" date="2019-07" db="EMBL/GenBank/DDBJ databases">
        <title>Genomic Encyclopedia of Type Strains, Phase IV (KMG-IV): sequencing the most valuable type-strain genomes for metagenomic binning, comparative biology and taxonomic classification.</title>
        <authorList>
            <person name="Goeker M."/>
        </authorList>
    </citation>
    <scope>NUCLEOTIDE SEQUENCE</scope>
    <source>
        <strain evidence="7">DSM 44596</strain>
    </source>
</reference>
<evidence type="ECO:0000313" key="7">
    <source>
        <dbReference type="EMBL" id="TYQ06220.1"/>
    </source>
</evidence>
<protein>
    <submittedName>
        <fullName evidence="7">Putative oxidoreductase</fullName>
    </submittedName>
</protein>
<evidence type="ECO:0000256" key="3">
    <source>
        <dbReference type="ARBA" id="ARBA00022475"/>
    </source>
</evidence>
<dbReference type="GO" id="GO:0005886">
    <property type="term" value="C:plasma membrane"/>
    <property type="evidence" value="ECO:0007669"/>
    <property type="project" value="UniProtKB-SubCell"/>
</dbReference>
<dbReference type="PANTHER" id="PTHR33452:SF1">
    <property type="entry name" value="INNER MEMBRANE PROTEIN YPHA-RELATED"/>
    <property type="match status" value="1"/>
</dbReference>
<dbReference type="EMBL" id="VNIQ01000002">
    <property type="protein sequence ID" value="TYQ06220.1"/>
    <property type="molecule type" value="Genomic_DNA"/>
</dbReference>
<comment type="similarity">
    <text evidence="2">Belongs to the DoxX family.</text>
</comment>
<evidence type="ECO:0000256" key="1">
    <source>
        <dbReference type="ARBA" id="ARBA00004651"/>
    </source>
</evidence>
<keyword evidence="4" id="KW-0812">Transmembrane</keyword>
<evidence type="ECO:0000256" key="4">
    <source>
        <dbReference type="ARBA" id="ARBA00022692"/>
    </source>
</evidence>
<dbReference type="Pfam" id="PF07681">
    <property type="entry name" value="DoxX"/>
    <property type="match status" value="1"/>
</dbReference>
<sequence length="143" mass="14654">MNSSIVRDLGLLIARIGLGIIFIAHGWQKFFTYKIAGTQASFEMMGAPLPKVSAILAATIELGGGILLIAGVLTPLVGVLLFLDMVGAFFIVHSGNGIFVDAGGYELVLALGVGSLLIATIGAGRISVDGLIGKGNGWLKTAA</sequence>
<name>A0A652YT54_NOCGL</name>
<gene>
    <name evidence="7" type="ORF">FNL38_102353</name>
</gene>
<comment type="caution">
    <text evidence="7">The sequence shown here is derived from an EMBL/GenBank/DDBJ whole genome shotgun (WGS) entry which is preliminary data.</text>
</comment>
<keyword evidence="5" id="KW-1133">Transmembrane helix</keyword>
<dbReference type="PANTHER" id="PTHR33452">
    <property type="entry name" value="OXIDOREDUCTASE CATD-RELATED"/>
    <property type="match status" value="1"/>
</dbReference>
<evidence type="ECO:0000256" key="6">
    <source>
        <dbReference type="ARBA" id="ARBA00023136"/>
    </source>
</evidence>
<dbReference type="InterPro" id="IPR051907">
    <property type="entry name" value="DoxX-like_oxidoreductase"/>
</dbReference>
<comment type="subcellular location">
    <subcellularLocation>
        <location evidence="1">Cell membrane</location>
        <topology evidence="1">Multi-pass membrane protein</topology>
    </subcellularLocation>
</comment>
<dbReference type="AlphaFoldDB" id="A0A652YT54"/>